<sequence>MMECLVSQDEVYKVIFQTSKDASWKAENCLQMAKSVNCFVKTTLKLNLRSMDLIQVKSLPQHESRYVYLPREGIG</sequence>
<name>A0AAV0H8R6_9ROSI</name>
<evidence type="ECO:0000313" key="2">
    <source>
        <dbReference type="Proteomes" id="UP001154282"/>
    </source>
</evidence>
<evidence type="ECO:0000313" key="1">
    <source>
        <dbReference type="EMBL" id="CAI0381394.1"/>
    </source>
</evidence>
<protein>
    <submittedName>
        <fullName evidence="1">Uncharacterized protein</fullName>
    </submittedName>
</protein>
<reference evidence="1" key="1">
    <citation type="submission" date="2022-08" db="EMBL/GenBank/DDBJ databases">
        <authorList>
            <person name="Gutierrez-Valencia J."/>
        </authorList>
    </citation>
    <scope>NUCLEOTIDE SEQUENCE</scope>
</reference>
<accession>A0AAV0H8R6</accession>
<proteinExistence type="predicted"/>
<organism evidence="1 2">
    <name type="scientific">Linum tenue</name>
    <dbReference type="NCBI Taxonomy" id="586396"/>
    <lineage>
        <taxon>Eukaryota</taxon>
        <taxon>Viridiplantae</taxon>
        <taxon>Streptophyta</taxon>
        <taxon>Embryophyta</taxon>
        <taxon>Tracheophyta</taxon>
        <taxon>Spermatophyta</taxon>
        <taxon>Magnoliopsida</taxon>
        <taxon>eudicotyledons</taxon>
        <taxon>Gunneridae</taxon>
        <taxon>Pentapetalae</taxon>
        <taxon>rosids</taxon>
        <taxon>fabids</taxon>
        <taxon>Malpighiales</taxon>
        <taxon>Linaceae</taxon>
        <taxon>Linum</taxon>
    </lineage>
</organism>
<gene>
    <name evidence="1" type="ORF">LITE_LOCUS3133</name>
</gene>
<dbReference type="Proteomes" id="UP001154282">
    <property type="component" value="Unassembled WGS sequence"/>
</dbReference>
<dbReference type="AlphaFoldDB" id="A0AAV0H8R6"/>
<comment type="caution">
    <text evidence="1">The sequence shown here is derived from an EMBL/GenBank/DDBJ whole genome shotgun (WGS) entry which is preliminary data.</text>
</comment>
<dbReference type="EMBL" id="CAMGYJ010000002">
    <property type="protein sequence ID" value="CAI0381394.1"/>
    <property type="molecule type" value="Genomic_DNA"/>
</dbReference>
<keyword evidence="2" id="KW-1185">Reference proteome</keyword>